<dbReference type="InterPro" id="IPR050523">
    <property type="entry name" value="AKR_Detox_Biosynth"/>
</dbReference>
<dbReference type="InterPro" id="IPR020471">
    <property type="entry name" value="AKR"/>
</dbReference>
<proteinExistence type="predicted"/>
<evidence type="ECO:0000259" key="1">
    <source>
        <dbReference type="Pfam" id="PF00248"/>
    </source>
</evidence>
<keyword evidence="3" id="KW-1185">Reference proteome</keyword>
<dbReference type="PANTHER" id="PTHR43364">
    <property type="entry name" value="NADH-SPECIFIC METHYLGLYOXAL REDUCTASE-RELATED"/>
    <property type="match status" value="1"/>
</dbReference>
<feature type="domain" description="NADP-dependent oxidoreductase" evidence="1">
    <location>
        <begin position="4"/>
        <end position="290"/>
    </location>
</feature>
<accession>A0A934J0B6</accession>
<gene>
    <name evidence="2" type="ORF">JFN88_06535</name>
</gene>
<dbReference type="PANTHER" id="PTHR43364:SF1">
    <property type="entry name" value="OXIDOREDUCTASE YDHF"/>
    <property type="match status" value="1"/>
</dbReference>
<dbReference type="EMBL" id="JAELUP010000016">
    <property type="protein sequence ID" value="MBJ6360974.1"/>
    <property type="molecule type" value="Genomic_DNA"/>
</dbReference>
<dbReference type="GO" id="GO:0005829">
    <property type="term" value="C:cytosol"/>
    <property type="evidence" value="ECO:0007669"/>
    <property type="project" value="TreeGrafter"/>
</dbReference>
<evidence type="ECO:0000313" key="2">
    <source>
        <dbReference type="EMBL" id="MBJ6360974.1"/>
    </source>
</evidence>
<dbReference type="SUPFAM" id="SSF51430">
    <property type="entry name" value="NAD(P)-linked oxidoreductase"/>
    <property type="match status" value="1"/>
</dbReference>
<dbReference type="InterPro" id="IPR023210">
    <property type="entry name" value="NADP_OxRdtase_dom"/>
</dbReference>
<dbReference type="Proteomes" id="UP000640274">
    <property type="component" value="Unassembled WGS sequence"/>
</dbReference>
<dbReference type="Pfam" id="PF00248">
    <property type="entry name" value="Aldo_ket_red"/>
    <property type="match status" value="1"/>
</dbReference>
<comment type="caution">
    <text evidence="2">The sequence shown here is derived from an EMBL/GenBank/DDBJ whole genome shotgun (WGS) entry which is preliminary data.</text>
</comment>
<dbReference type="PRINTS" id="PR00069">
    <property type="entry name" value="ALDKETRDTASE"/>
</dbReference>
<evidence type="ECO:0000313" key="3">
    <source>
        <dbReference type="Proteomes" id="UP000640274"/>
    </source>
</evidence>
<dbReference type="GO" id="GO:0016491">
    <property type="term" value="F:oxidoreductase activity"/>
    <property type="evidence" value="ECO:0007669"/>
    <property type="project" value="InterPro"/>
</dbReference>
<name>A0A934J0B6_9BACL</name>
<sequence length="303" mass="33359">MGLGGGWDNSPLTAEHLKQAHEAIDAALSSGINMFDHANIYTLGKSEQIFGQVLAERPGLREQIIIQSKCGIRFEGNGGPKRFDFSKEHILESVDGSLQRLGVEYLDILLLHRPDPLMEAEEVGEAFSKLKAEGKVRHFGVSNMNEGQIRLLKSGSDLPIVANQLEMSLDSIGWLDHGVHVNQEAAKANIFPEGTLEYCQLEGIQLQAWAPLANGIFSGRLPKDPSPAREKTARLVSELAQQKETTSEAIVLAWLMRHPAKIQPVIGTSNPDRIRACAEAVKTTLSREEWYSLYVSSRGSELP</sequence>
<reference evidence="2" key="1">
    <citation type="submission" date="2020-12" db="EMBL/GenBank/DDBJ databases">
        <authorList>
            <person name="Huq M.A."/>
        </authorList>
    </citation>
    <scope>NUCLEOTIDE SEQUENCE</scope>
    <source>
        <strain evidence="2">MAHUQ-46</strain>
    </source>
</reference>
<dbReference type="InterPro" id="IPR036812">
    <property type="entry name" value="NAD(P)_OxRdtase_dom_sf"/>
</dbReference>
<organism evidence="2 3">
    <name type="scientific">Paenibacillus roseus</name>
    <dbReference type="NCBI Taxonomy" id="2798579"/>
    <lineage>
        <taxon>Bacteria</taxon>
        <taxon>Bacillati</taxon>
        <taxon>Bacillota</taxon>
        <taxon>Bacilli</taxon>
        <taxon>Bacillales</taxon>
        <taxon>Paenibacillaceae</taxon>
        <taxon>Paenibacillus</taxon>
    </lineage>
</organism>
<protein>
    <submittedName>
        <fullName evidence="2">Aldo/keto reductase</fullName>
    </submittedName>
</protein>
<dbReference type="AlphaFoldDB" id="A0A934J0B6"/>
<dbReference type="CDD" id="cd19092">
    <property type="entry name" value="AKR_BsYcsN_EcYdhF-like"/>
    <property type="match status" value="1"/>
</dbReference>
<dbReference type="Gene3D" id="3.20.20.100">
    <property type="entry name" value="NADP-dependent oxidoreductase domain"/>
    <property type="match status" value="1"/>
</dbReference>